<name>X1TR62_9ZZZZ</name>
<sequence>HSDWIEVGEIETEKLVCKPCGYRIADAIAGA</sequence>
<dbReference type="EMBL" id="BARW01028475">
    <property type="protein sequence ID" value="GAJ13342.1"/>
    <property type="molecule type" value="Genomic_DNA"/>
</dbReference>
<evidence type="ECO:0000313" key="1">
    <source>
        <dbReference type="EMBL" id="GAJ07843.1"/>
    </source>
</evidence>
<dbReference type="AlphaFoldDB" id="X1TR62"/>
<proteinExistence type="predicted"/>
<reference evidence="1" key="1">
    <citation type="journal article" date="2014" name="Front. Microbiol.">
        <title>High frequency of phylogenetically diverse reductive dehalogenase-homologous genes in deep subseafloor sedimentary metagenomes.</title>
        <authorList>
            <person name="Kawai M."/>
            <person name="Futagami T."/>
            <person name="Toyoda A."/>
            <person name="Takaki Y."/>
            <person name="Nishi S."/>
            <person name="Hori S."/>
            <person name="Arai W."/>
            <person name="Tsubouchi T."/>
            <person name="Morono Y."/>
            <person name="Uchiyama I."/>
            <person name="Ito T."/>
            <person name="Fujiyama A."/>
            <person name="Inagaki F."/>
            <person name="Takami H."/>
        </authorList>
    </citation>
    <scope>NUCLEOTIDE SEQUENCE</scope>
    <source>
        <strain evidence="1">Expedition CK06-06</strain>
    </source>
</reference>
<feature type="non-terminal residue" evidence="1">
    <location>
        <position position="1"/>
    </location>
</feature>
<evidence type="ECO:0000313" key="2">
    <source>
        <dbReference type="EMBL" id="GAJ13342.1"/>
    </source>
</evidence>
<accession>X1TR62</accession>
<gene>
    <name evidence="2" type="ORF">S12H4_45965</name>
    <name evidence="1" type="ORF">S12H4_52418</name>
</gene>
<comment type="caution">
    <text evidence="1">The sequence shown here is derived from an EMBL/GenBank/DDBJ whole genome shotgun (WGS) entry which is preliminary data.</text>
</comment>
<organism evidence="1">
    <name type="scientific">marine sediment metagenome</name>
    <dbReference type="NCBI Taxonomy" id="412755"/>
    <lineage>
        <taxon>unclassified sequences</taxon>
        <taxon>metagenomes</taxon>
        <taxon>ecological metagenomes</taxon>
    </lineage>
</organism>
<protein>
    <submittedName>
        <fullName evidence="1">Uncharacterized protein</fullName>
    </submittedName>
</protein>
<dbReference type="EMBL" id="BARW01033260">
    <property type="protein sequence ID" value="GAJ07843.1"/>
    <property type="molecule type" value="Genomic_DNA"/>
</dbReference>